<evidence type="ECO:0000313" key="2">
    <source>
        <dbReference type="EMBL" id="MET3547420.1"/>
    </source>
</evidence>
<feature type="transmembrane region" description="Helical" evidence="1">
    <location>
        <begin position="7"/>
        <end position="25"/>
    </location>
</feature>
<sequence length="62" mass="6852">MRKFRWLDYAIVFVLVFGLGIINIVPPANYAAIVASLAVSAMLVSLVVGTVTNLVFRSRKRN</sequence>
<dbReference type="GO" id="GO:0016787">
    <property type="term" value="F:hydrolase activity"/>
    <property type="evidence" value="ECO:0007669"/>
    <property type="project" value="UniProtKB-KW"/>
</dbReference>
<accession>A0ABV2F6L7</accession>
<comment type="caution">
    <text evidence="2">The sequence shown here is derived from an EMBL/GenBank/DDBJ whole genome shotgun (WGS) entry which is preliminary data.</text>
</comment>
<reference evidence="2 3" key="1">
    <citation type="submission" date="2024-06" db="EMBL/GenBank/DDBJ databases">
        <title>Genomic Encyclopedia of Type Strains, Phase IV (KMG-IV): sequencing the most valuable type-strain genomes for metagenomic binning, comparative biology and taxonomic classification.</title>
        <authorList>
            <person name="Goeker M."/>
        </authorList>
    </citation>
    <scope>NUCLEOTIDE SEQUENCE [LARGE SCALE GENOMIC DNA]</scope>
    <source>
        <strain evidence="2 3">DSM 17253</strain>
    </source>
</reference>
<name>A0ABV2F6L7_9BACL</name>
<keyword evidence="1" id="KW-0812">Transmembrane</keyword>
<keyword evidence="1" id="KW-0472">Membrane</keyword>
<dbReference type="RefSeq" id="WP_200633134.1">
    <property type="nucleotide sequence ID" value="NZ_JBEPLV010000004.1"/>
</dbReference>
<evidence type="ECO:0000313" key="3">
    <source>
        <dbReference type="Proteomes" id="UP001549098"/>
    </source>
</evidence>
<protein>
    <submittedName>
        <fullName evidence="2">Effector of murein hydrolase LrgA (UPF0299 family)</fullName>
    </submittedName>
</protein>
<keyword evidence="1" id="KW-1133">Transmembrane helix</keyword>
<evidence type="ECO:0000256" key="1">
    <source>
        <dbReference type="SAM" id="Phobius"/>
    </source>
</evidence>
<organism evidence="2 3">
    <name type="scientific">Paenibacillus favisporus</name>
    <dbReference type="NCBI Taxonomy" id="221028"/>
    <lineage>
        <taxon>Bacteria</taxon>
        <taxon>Bacillati</taxon>
        <taxon>Bacillota</taxon>
        <taxon>Bacilli</taxon>
        <taxon>Bacillales</taxon>
        <taxon>Paenibacillaceae</taxon>
        <taxon>Paenibacillus</taxon>
    </lineage>
</organism>
<proteinExistence type="predicted"/>
<keyword evidence="3" id="KW-1185">Reference proteome</keyword>
<dbReference type="Proteomes" id="UP001549098">
    <property type="component" value="Unassembled WGS sequence"/>
</dbReference>
<dbReference type="EMBL" id="JBEPLV010000004">
    <property type="protein sequence ID" value="MET3547420.1"/>
    <property type="molecule type" value="Genomic_DNA"/>
</dbReference>
<feature type="transmembrane region" description="Helical" evidence="1">
    <location>
        <begin position="31"/>
        <end position="56"/>
    </location>
</feature>
<gene>
    <name evidence="2" type="ORF">ABID47_004036</name>
</gene>
<keyword evidence="2" id="KW-0378">Hydrolase</keyword>